<keyword evidence="7 19" id="KW-1015">Disulfide bond</keyword>
<evidence type="ECO:0000256" key="11">
    <source>
        <dbReference type="ARBA" id="ARBA00043670"/>
    </source>
</evidence>
<evidence type="ECO:0000256" key="12">
    <source>
        <dbReference type="ARBA" id="ARBA00043675"/>
    </source>
</evidence>
<keyword evidence="8" id="KW-0325">Glycoprotein</keyword>
<evidence type="ECO:0000256" key="18">
    <source>
        <dbReference type="PIRSR" id="PIRSR000894-1"/>
    </source>
</evidence>
<keyword evidence="6" id="KW-0378">Hydrolase</keyword>
<evidence type="ECO:0000256" key="9">
    <source>
        <dbReference type="ARBA" id="ARBA00041857"/>
    </source>
</evidence>
<dbReference type="Gene3D" id="3.40.50.1240">
    <property type="entry name" value="Phosphoglycerate mutase-like"/>
    <property type="match status" value="1"/>
</dbReference>
<dbReference type="SUPFAM" id="SSF53254">
    <property type="entry name" value="Phosphoglycerate mutase-like"/>
    <property type="match status" value="1"/>
</dbReference>
<evidence type="ECO:0000256" key="4">
    <source>
        <dbReference type="ARBA" id="ARBA00012632"/>
    </source>
</evidence>
<evidence type="ECO:0000256" key="14">
    <source>
        <dbReference type="ARBA" id="ARBA00043748"/>
    </source>
</evidence>
<dbReference type="EMBL" id="KE655502">
    <property type="protein sequence ID" value="EQK98131.1"/>
    <property type="molecule type" value="Genomic_DNA"/>
</dbReference>
<gene>
    <name evidence="20" type="ORF">OCS_06156</name>
</gene>
<dbReference type="OrthoDB" id="6509975at2759"/>
<evidence type="ECO:0000256" key="10">
    <source>
        <dbReference type="ARBA" id="ARBA00042300"/>
    </source>
</evidence>
<dbReference type="CDD" id="cd07061">
    <property type="entry name" value="HP_HAP_like"/>
    <property type="match status" value="1"/>
</dbReference>
<evidence type="ECO:0000256" key="16">
    <source>
        <dbReference type="ARBA" id="ARBA00044106"/>
    </source>
</evidence>
<dbReference type="InterPro" id="IPR029033">
    <property type="entry name" value="His_PPase_superfam"/>
</dbReference>
<feature type="active site" description="Proton donor" evidence="18">
    <location>
        <position position="393"/>
    </location>
</feature>
<dbReference type="GO" id="GO:0016158">
    <property type="term" value="F:inositol hexakisphosphate 3-phosphatase activity"/>
    <property type="evidence" value="ECO:0007669"/>
    <property type="project" value="UniProtKB-EC"/>
</dbReference>
<dbReference type="InterPro" id="IPR016274">
    <property type="entry name" value="Histidine_acid_Pase_euk"/>
</dbReference>
<name>T5A8T6_OPHSC</name>
<evidence type="ECO:0000313" key="21">
    <source>
        <dbReference type="Proteomes" id="UP000019374"/>
    </source>
</evidence>
<dbReference type="InterPro" id="IPR033379">
    <property type="entry name" value="Acid_Pase_AS"/>
</dbReference>
<dbReference type="GO" id="GO:0003993">
    <property type="term" value="F:acid phosphatase activity"/>
    <property type="evidence" value="ECO:0007669"/>
    <property type="project" value="TreeGrafter"/>
</dbReference>
<dbReference type="Pfam" id="PF00328">
    <property type="entry name" value="His_Phos_2"/>
    <property type="match status" value="1"/>
</dbReference>
<comment type="catalytic activity">
    <reaction evidence="14">
        <text>1D-myo-inositol 1,2,4,5,6-pentakisphosphate + H2O = 1D-myo-inositol 1,2,5,6-tetrakisphosphate + phosphate</text>
        <dbReference type="Rhea" id="RHEA:77115"/>
        <dbReference type="ChEBI" id="CHEBI:15377"/>
        <dbReference type="ChEBI" id="CHEBI:43474"/>
        <dbReference type="ChEBI" id="CHEBI:57798"/>
        <dbReference type="ChEBI" id="CHEBI:195535"/>
    </reaction>
    <physiologicalReaction direction="left-to-right" evidence="14">
        <dbReference type="Rhea" id="RHEA:77116"/>
    </physiologicalReaction>
</comment>
<evidence type="ECO:0000256" key="8">
    <source>
        <dbReference type="ARBA" id="ARBA00023180"/>
    </source>
</evidence>
<reference evidence="20 21" key="1">
    <citation type="journal article" date="2013" name="Chin. Sci. Bull.">
        <title>Genome survey uncovers the secrets of sex and lifestyle in caterpillar fungus.</title>
        <authorList>
            <person name="Hu X."/>
            <person name="Zhang Y."/>
            <person name="Xiao G."/>
            <person name="Zheng P."/>
            <person name="Xia Y."/>
            <person name="Zhang X."/>
            <person name="St Leger R.J."/>
            <person name="Liu X."/>
            <person name="Wang C."/>
        </authorList>
    </citation>
    <scope>NUCLEOTIDE SEQUENCE [LARGE SCALE GENOMIC DNA]</scope>
    <source>
        <strain evidence="21">Co18 / CGMCC 3.14243</strain>
        <tissue evidence="20">Fruit-body</tissue>
    </source>
</reference>
<feature type="disulfide bond" evidence="19">
    <location>
        <begin position="245"/>
        <end position="499"/>
    </location>
</feature>
<evidence type="ECO:0000256" key="1">
    <source>
        <dbReference type="ARBA" id="ARBA00004613"/>
    </source>
</evidence>
<dbReference type="eggNOG" id="KOG1382">
    <property type="taxonomic scope" value="Eukaryota"/>
</dbReference>
<proteinExistence type="inferred from homology"/>
<dbReference type="PROSITE" id="PS00778">
    <property type="entry name" value="HIS_ACID_PHOSPHAT_2"/>
    <property type="match status" value="1"/>
</dbReference>
<dbReference type="HOGENOM" id="CLU_020880_0_0_1"/>
<evidence type="ECO:0000256" key="7">
    <source>
        <dbReference type="ARBA" id="ARBA00023157"/>
    </source>
</evidence>
<dbReference type="PANTHER" id="PTHR20963">
    <property type="entry name" value="MULTIPLE INOSITOL POLYPHOSPHATE PHOSPHATASE-RELATED"/>
    <property type="match status" value="1"/>
</dbReference>
<comment type="catalytic activity">
    <reaction evidence="12">
        <text>1D-myo-inositol 1,2-bisphosphate + H2O = 1D-myo-inositol 2-phosphate + phosphate</text>
        <dbReference type="Rhea" id="RHEA:77135"/>
        <dbReference type="ChEBI" id="CHEBI:15377"/>
        <dbReference type="ChEBI" id="CHEBI:43474"/>
        <dbReference type="ChEBI" id="CHEBI:84142"/>
        <dbReference type="ChEBI" id="CHEBI:195539"/>
    </reaction>
    <physiologicalReaction direction="left-to-right" evidence="12">
        <dbReference type="Rhea" id="RHEA:77136"/>
    </physiologicalReaction>
</comment>
<feature type="active site" description="Nucleophile" evidence="18">
    <location>
        <position position="117"/>
    </location>
</feature>
<dbReference type="InterPro" id="IPR000560">
    <property type="entry name" value="His_Pase_clade-2"/>
</dbReference>
<accession>T5A8T6</accession>
<comment type="similarity">
    <text evidence="2">Belongs to the histidine acid phosphatase family.</text>
</comment>
<keyword evidence="5" id="KW-0964">Secreted</keyword>
<organism evidence="20 21">
    <name type="scientific">Ophiocordyceps sinensis (strain Co18 / CGMCC 3.14243)</name>
    <name type="common">Yarsagumba caterpillar fungus</name>
    <name type="synonym">Hirsutella sinensis</name>
    <dbReference type="NCBI Taxonomy" id="911162"/>
    <lineage>
        <taxon>Eukaryota</taxon>
        <taxon>Fungi</taxon>
        <taxon>Dikarya</taxon>
        <taxon>Ascomycota</taxon>
        <taxon>Pezizomycotina</taxon>
        <taxon>Sordariomycetes</taxon>
        <taxon>Hypocreomycetidae</taxon>
        <taxon>Hypocreales</taxon>
        <taxon>Ophiocordycipitaceae</taxon>
        <taxon>Ophiocordyceps</taxon>
    </lineage>
</organism>
<evidence type="ECO:0000256" key="3">
    <source>
        <dbReference type="ARBA" id="ARBA00011245"/>
    </source>
</evidence>
<dbReference type="AlphaFoldDB" id="T5A8T6"/>
<sequence length="501" mass="54635">MAVSNVFASLREAVAGKKKYKYSAVPAPPLQEHGGVRPANDHSLRRSRSLKLLAGAAVLLAVLSFAPLYGRASPEVGPNISPHLWGQYSPFFSAPSTIDAATPADCQLTFGLVLSRHGSRFPTASKTEAYRSLVDRVQSTVKEYGAGYEFIKDFVYGLGSDELTPLGEMELVNSGVAFLRRYDGLARDTDPFIRASGSDRVVGSAQNFTQGFFAAQGKSTSDPISQILVLPEGGSFNNSLEHGSCPAFEDGPGSDSANDKEEMWREIWATPIMTRLNANLPEANLTLEDTVFMMDLCPFHSVVTPNATPSGFCNLFSQDEWRGYDYFRSLGKWYGYGNGNPLGSTQGVGYVNELIARLTGDAVRDRTTTNSTLDSSPETFPLTRKLYADFTHDNSMTSVFAALGLYNMTGALPTRHKRPPRDTHGYSASWTVPFAGRMYVEKMHCGQEDKGKEELVRILVNNRVVPMQGCGADDLGRCKLGPLVDSLSFARSGGLWNTCFA</sequence>
<comment type="catalytic activity">
    <reaction evidence="15">
        <text>1D-myo-inositol hexakisphosphate + H2O = 1D-myo-inositol 1,2,4,5,6-pentakisphosphate + phosphate</text>
        <dbReference type="Rhea" id="RHEA:16989"/>
        <dbReference type="ChEBI" id="CHEBI:15377"/>
        <dbReference type="ChEBI" id="CHEBI:43474"/>
        <dbReference type="ChEBI" id="CHEBI:57798"/>
        <dbReference type="ChEBI" id="CHEBI:58130"/>
        <dbReference type="EC" id="3.1.3.8"/>
    </reaction>
    <physiologicalReaction direction="left-to-right" evidence="15">
        <dbReference type="Rhea" id="RHEA:16990"/>
    </physiologicalReaction>
</comment>
<dbReference type="PANTHER" id="PTHR20963:SF24">
    <property type="entry name" value="3-PHYTASE B"/>
    <property type="match status" value="1"/>
</dbReference>
<evidence type="ECO:0000256" key="2">
    <source>
        <dbReference type="ARBA" id="ARBA00005375"/>
    </source>
</evidence>
<feature type="disulfide bond" evidence="19">
    <location>
        <begin position="106"/>
        <end position="445"/>
    </location>
</feature>
<evidence type="ECO:0000256" key="15">
    <source>
        <dbReference type="ARBA" id="ARBA00043788"/>
    </source>
</evidence>
<dbReference type="GO" id="GO:0005576">
    <property type="term" value="C:extracellular region"/>
    <property type="evidence" value="ECO:0007669"/>
    <property type="project" value="UniProtKB-SubCell"/>
</dbReference>
<evidence type="ECO:0000256" key="19">
    <source>
        <dbReference type="PIRSR" id="PIRSR000894-2"/>
    </source>
</evidence>
<protein>
    <recommendedName>
        <fullName evidence="16">Phytase A</fullName>
        <ecNumber evidence="4">3.1.3.8</ecNumber>
    </recommendedName>
    <alternativeName>
        <fullName evidence="17">Histidine acid phosphatase phyA</fullName>
    </alternativeName>
    <alternativeName>
        <fullName evidence="10">Myo-inositol hexakisphosphate phosphohydrolase A</fullName>
    </alternativeName>
    <alternativeName>
        <fullName evidence="9">Myo-inositol-hexaphosphate 3-phosphohydrolase A</fullName>
    </alternativeName>
</protein>
<feature type="disulfide bond" evidence="19">
    <location>
        <begin position="297"/>
        <end position="313"/>
    </location>
</feature>
<evidence type="ECO:0000256" key="6">
    <source>
        <dbReference type="ARBA" id="ARBA00022801"/>
    </source>
</evidence>
<comment type="subunit">
    <text evidence="3">Monomer.</text>
</comment>
<evidence type="ECO:0000256" key="17">
    <source>
        <dbReference type="ARBA" id="ARBA00044262"/>
    </source>
</evidence>
<evidence type="ECO:0000256" key="13">
    <source>
        <dbReference type="ARBA" id="ARBA00043721"/>
    </source>
</evidence>
<evidence type="ECO:0000313" key="20">
    <source>
        <dbReference type="EMBL" id="EQK98131.1"/>
    </source>
</evidence>
<feature type="disulfide bond" evidence="19">
    <location>
        <begin position="470"/>
        <end position="478"/>
    </location>
</feature>
<dbReference type="EC" id="3.1.3.8" evidence="4"/>
<comment type="catalytic activity">
    <reaction evidence="11">
        <text>1D-myo-inositol 1,2,5,6-tetrakisphosphate + H2O = 1D-myo-inositol 1,2,6-trisphosphate + phosphate</text>
        <dbReference type="Rhea" id="RHEA:77119"/>
        <dbReference type="ChEBI" id="CHEBI:15377"/>
        <dbReference type="ChEBI" id="CHEBI:43474"/>
        <dbReference type="ChEBI" id="CHEBI:195535"/>
        <dbReference type="ChEBI" id="CHEBI:195537"/>
    </reaction>
    <physiologicalReaction direction="left-to-right" evidence="11">
        <dbReference type="Rhea" id="RHEA:77120"/>
    </physiologicalReaction>
</comment>
<evidence type="ECO:0000256" key="5">
    <source>
        <dbReference type="ARBA" id="ARBA00022525"/>
    </source>
</evidence>
<comment type="catalytic activity">
    <reaction evidence="13">
        <text>1D-myo-inositol 1,2,6-trisphosphate + H2O = 1D-myo-inositol 1,2-bisphosphate + phosphate</text>
        <dbReference type="Rhea" id="RHEA:77131"/>
        <dbReference type="ChEBI" id="CHEBI:15377"/>
        <dbReference type="ChEBI" id="CHEBI:43474"/>
        <dbReference type="ChEBI" id="CHEBI:195537"/>
        <dbReference type="ChEBI" id="CHEBI:195539"/>
    </reaction>
    <physiologicalReaction direction="left-to-right" evidence="13">
        <dbReference type="Rhea" id="RHEA:77132"/>
    </physiologicalReaction>
</comment>
<comment type="subcellular location">
    <subcellularLocation>
        <location evidence="1">Secreted</location>
    </subcellularLocation>
</comment>
<dbReference type="PIRSF" id="PIRSF000894">
    <property type="entry name" value="Acid_phosphatase"/>
    <property type="match status" value="1"/>
</dbReference>
<dbReference type="Proteomes" id="UP000019374">
    <property type="component" value="Unassembled WGS sequence"/>
</dbReference>